<protein>
    <submittedName>
        <fullName evidence="7">Metalloprotease</fullName>
    </submittedName>
</protein>
<evidence type="ECO:0000256" key="4">
    <source>
        <dbReference type="ARBA" id="ARBA00023136"/>
    </source>
</evidence>
<dbReference type="InterPro" id="IPR001193">
    <property type="entry name" value="MBTPS2"/>
</dbReference>
<dbReference type="Pfam" id="PF02163">
    <property type="entry name" value="Peptidase_M50"/>
    <property type="match status" value="1"/>
</dbReference>
<keyword evidence="7" id="KW-0645">Protease</keyword>
<evidence type="ECO:0000313" key="8">
    <source>
        <dbReference type="Proteomes" id="UP000296706"/>
    </source>
</evidence>
<dbReference type="PANTHER" id="PTHR13325:SF3">
    <property type="entry name" value="MEMBRANE-BOUND TRANSCRIPTION FACTOR SITE-2 PROTEASE"/>
    <property type="match status" value="1"/>
</dbReference>
<organism evidence="7 8">
    <name type="scientific">Halapricum salinum</name>
    <dbReference type="NCBI Taxonomy" id="1457250"/>
    <lineage>
        <taxon>Archaea</taxon>
        <taxon>Methanobacteriati</taxon>
        <taxon>Methanobacteriota</taxon>
        <taxon>Stenosarchaea group</taxon>
        <taxon>Halobacteria</taxon>
        <taxon>Halobacteriales</taxon>
        <taxon>Haloarculaceae</taxon>
        <taxon>Halapricum</taxon>
    </lineage>
</organism>
<dbReference type="Gene3D" id="2.30.42.10">
    <property type="match status" value="1"/>
</dbReference>
<dbReference type="GO" id="GO:0005737">
    <property type="term" value="C:cytoplasm"/>
    <property type="evidence" value="ECO:0007669"/>
    <property type="project" value="TreeGrafter"/>
</dbReference>
<dbReference type="InterPro" id="IPR008915">
    <property type="entry name" value="Peptidase_M50"/>
</dbReference>
<keyword evidence="2 5" id="KW-0812">Transmembrane</keyword>
<evidence type="ECO:0000256" key="2">
    <source>
        <dbReference type="ARBA" id="ARBA00022692"/>
    </source>
</evidence>
<dbReference type="RefSeq" id="WP_049994792.1">
    <property type="nucleotide sequence ID" value="NZ_CP031310.1"/>
</dbReference>
<evidence type="ECO:0000256" key="3">
    <source>
        <dbReference type="ARBA" id="ARBA00022989"/>
    </source>
</evidence>
<gene>
    <name evidence="7" type="ORF">DV733_10220</name>
</gene>
<dbReference type="EMBL" id="CP031310">
    <property type="protein sequence ID" value="QCC51594.1"/>
    <property type="molecule type" value="Genomic_DNA"/>
</dbReference>
<dbReference type="SUPFAM" id="SSF50156">
    <property type="entry name" value="PDZ domain-like"/>
    <property type="match status" value="1"/>
</dbReference>
<reference evidence="7 8" key="1">
    <citation type="journal article" date="2019" name="Nat. Commun.">
        <title>A new type of DNA phosphorothioation-based antiviral system in archaea.</title>
        <authorList>
            <person name="Xiong L."/>
            <person name="Liu S."/>
            <person name="Chen S."/>
            <person name="Xiao Y."/>
            <person name="Zhu B."/>
            <person name="Gao Y."/>
            <person name="Zhang Y."/>
            <person name="Chen B."/>
            <person name="Luo J."/>
            <person name="Deng Z."/>
            <person name="Chen X."/>
            <person name="Wang L."/>
            <person name="Chen S."/>
        </authorList>
    </citation>
    <scope>NUCLEOTIDE SEQUENCE [LARGE SCALE GENOMIC DNA]</scope>
    <source>
        <strain evidence="7 8">CBA1105</strain>
    </source>
</reference>
<dbReference type="GO" id="GO:0031293">
    <property type="term" value="P:membrane protein intracellular domain proteolysis"/>
    <property type="evidence" value="ECO:0007669"/>
    <property type="project" value="TreeGrafter"/>
</dbReference>
<dbReference type="PANTHER" id="PTHR13325">
    <property type="entry name" value="PROTEASE M50 MEMBRANE-BOUND TRANSCRIPTION FACTOR SITE 2 PROTEASE"/>
    <property type="match status" value="1"/>
</dbReference>
<evidence type="ECO:0000256" key="1">
    <source>
        <dbReference type="ARBA" id="ARBA00004127"/>
    </source>
</evidence>
<dbReference type="GO" id="GO:0016020">
    <property type="term" value="C:membrane"/>
    <property type="evidence" value="ECO:0007669"/>
    <property type="project" value="InterPro"/>
</dbReference>
<keyword evidence="8" id="KW-1185">Reference proteome</keyword>
<comment type="subcellular location">
    <subcellularLocation>
        <location evidence="1">Endomembrane system</location>
        <topology evidence="1">Multi-pass membrane protein</topology>
    </subcellularLocation>
</comment>
<dbReference type="GeneID" id="39848241"/>
<feature type="domain" description="PDZ" evidence="6">
    <location>
        <begin position="196"/>
        <end position="264"/>
    </location>
</feature>
<keyword evidence="7" id="KW-0378">Hydrolase</keyword>
<keyword evidence="3 5" id="KW-1133">Transmembrane helix</keyword>
<feature type="transmembrane region" description="Helical" evidence="5">
    <location>
        <begin position="484"/>
        <end position="505"/>
    </location>
</feature>
<dbReference type="STRING" id="1457250.GCA_000755225_00855"/>
<keyword evidence="7" id="KW-0482">Metalloprotease</keyword>
<sequence>MELLWWVLGSVVAFTVVAVALDRTGRLPDGIEVSGPFVTLRSTRLRAALDVLARPRRIWRIFGTVASVVVALLGAAMALGVVLAAVVTILDPGGSPVRQPTTILVVPGVNEFLPLAAAPELVLALLVGLVVHEGCHGVLCRVEDIAVRDVGLVLATVLPIGAFVQPDEEREGEPASWIRMFAAGPASNLVVTAATFGLLVVLLGAITPVAGVAVGGVFADAPADGHLQRGDVITGIDGQPITNDSDLERTLDTAGPTVEVERADEPSVTIERRVTVVRASGPLDRSRGTIITAVNGTTVRTEREFRAALRNHSVARLSTDAGPVTSPIGLSGTVLDDGGLAAAGAPAEEQVVLTSIEGRRILDLDDLQAVLENASADASLEVTAYVGGARQRYDVRPQRGSGGDLLLGIAVDPGTSGLLVTDFGVGAYPADRYLSVLGGGGISGERSLLGRLVTFLTLPLAALVGVAPYNFAGFLDPTTAAFTLEGPLAVLGGATFTLANVAYWLTWLNVQVALFNCLPLWPLDGGRILRLGATDTADRLGVESTETVGWAVTASVGTSLVVLLLAVIFVPVALG</sequence>
<feature type="transmembrane region" description="Helical" evidence="5">
    <location>
        <begin position="548"/>
        <end position="574"/>
    </location>
</feature>
<name>A0A4D6HBZ4_9EURY</name>
<feature type="transmembrane region" description="Helical" evidence="5">
    <location>
        <begin position="452"/>
        <end position="472"/>
    </location>
</feature>
<feature type="transmembrane region" description="Helical" evidence="5">
    <location>
        <begin position="61"/>
        <end position="90"/>
    </location>
</feature>
<feature type="transmembrane region" description="Helical" evidence="5">
    <location>
        <begin position="189"/>
        <end position="219"/>
    </location>
</feature>
<evidence type="ECO:0000259" key="6">
    <source>
        <dbReference type="SMART" id="SM00228"/>
    </source>
</evidence>
<evidence type="ECO:0000256" key="5">
    <source>
        <dbReference type="SAM" id="Phobius"/>
    </source>
</evidence>
<dbReference type="OrthoDB" id="15212at2157"/>
<dbReference type="InterPro" id="IPR036034">
    <property type="entry name" value="PDZ_sf"/>
</dbReference>
<evidence type="ECO:0000313" key="7">
    <source>
        <dbReference type="EMBL" id="QCC51594.1"/>
    </source>
</evidence>
<dbReference type="GO" id="GO:0004222">
    <property type="term" value="F:metalloendopeptidase activity"/>
    <property type="evidence" value="ECO:0007669"/>
    <property type="project" value="InterPro"/>
</dbReference>
<dbReference type="Proteomes" id="UP000296706">
    <property type="component" value="Chromosome"/>
</dbReference>
<accession>A0A4D6HBZ4</accession>
<dbReference type="AlphaFoldDB" id="A0A4D6HBZ4"/>
<dbReference type="SMART" id="SM00228">
    <property type="entry name" value="PDZ"/>
    <property type="match status" value="1"/>
</dbReference>
<dbReference type="KEGG" id="hsn:DV733_10220"/>
<keyword evidence="4 5" id="KW-0472">Membrane</keyword>
<dbReference type="InterPro" id="IPR001478">
    <property type="entry name" value="PDZ"/>
</dbReference>
<proteinExistence type="predicted"/>
<dbReference type="GO" id="GO:0012505">
    <property type="term" value="C:endomembrane system"/>
    <property type="evidence" value="ECO:0007669"/>
    <property type="project" value="UniProtKB-SubCell"/>
</dbReference>